<evidence type="ECO:0000313" key="1">
    <source>
        <dbReference type="EMBL" id="MBW99976.1"/>
    </source>
</evidence>
<name>A0A2P2K2M1_RHIMU</name>
<reference evidence="1" key="1">
    <citation type="submission" date="2018-02" db="EMBL/GenBank/DDBJ databases">
        <title>Rhizophora mucronata_Transcriptome.</title>
        <authorList>
            <person name="Meera S.P."/>
            <person name="Sreeshan A."/>
            <person name="Augustine A."/>
        </authorList>
    </citation>
    <scope>NUCLEOTIDE SEQUENCE</scope>
    <source>
        <tissue evidence="1">Leaf</tissue>
    </source>
</reference>
<accession>A0A2P2K2M1</accession>
<organism evidence="1">
    <name type="scientific">Rhizophora mucronata</name>
    <name type="common">Asiatic mangrove</name>
    <dbReference type="NCBI Taxonomy" id="61149"/>
    <lineage>
        <taxon>Eukaryota</taxon>
        <taxon>Viridiplantae</taxon>
        <taxon>Streptophyta</taxon>
        <taxon>Embryophyta</taxon>
        <taxon>Tracheophyta</taxon>
        <taxon>Spermatophyta</taxon>
        <taxon>Magnoliopsida</taxon>
        <taxon>eudicotyledons</taxon>
        <taxon>Gunneridae</taxon>
        <taxon>Pentapetalae</taxon>
        <taxon>rosids</taxon>
        <taxon>fabids</taxon>
        <taxon>Malpighiales</taxon>
        <taxon>Rhizophoraceae</taxon>
        <taxon>Rhizophora</taxon>
    </lineage>
</organism>
<dbReference type="EMBL" id="GGEC01019493">
    <property type="protein sequence ID" value="MBW99976.1"/>
    <property type="molecule type" value="Transcribed_RNA"/>
</dbReference>
<dbReference type="AlphaFoldDB" id="A0A2P2K2M1"/>
<protein>
    <submittedName>
        <fullName evidence="1">Acyl carrier protein 1ic-like isoform X2</fullName>
    </submittedName>
</protein>
<sequence>MLWALSSSTLMPNSSSSPITISTVSRESAPSCANFDSPETVVSSDNASCFFTILHTLSTVSGLAAQEILRRAGTGLSPKERKLFPPLEREIAFRLEILVAPKVGRGRMETYEPAVAAIGEMLAIRRRKLSKRNEERLGAFIYGKGKAVGL</sequence>
<proteinExistence type="predicted"/>